<organism evidence="3 4">
    <name type="scientific">Arachidicoccus rhizosphaerae</name>
    <dbReference type="NCBI Taxonomy" id="551991"/>
    <lineage>
        <taxon>Bacteria</taxon>
        <taxon>Pseudomonadati</taxon>
        <taxon>Bacteroidota</taxon>
        <taxon>Chitinophagia</taxon>
        <taxon>Chitinophagales</taxon>
        <taxon>Chitinophagaceae</taxon>
        <taxon>Arachidicoccus</taxon>
    </lineage>
</organism>
<dbReference type="AlphaFoldDB" id="A0A1H4CZS1"/>
<feature type="domain" description="Gfo/Idh/MocA-like oxidoreductase N-terminal" evidence="1">
    <location>
        <begin position="6"/>
        <end position="126"/>
    </location>
</feature>
<evidence type="ECO:0000259" key="1">
    <source>
        <dbReference type="Pfam" id="PF01408"/>
    </source>
</evidence>
<name>A0A1H4CZS1_9BACT</name>
<protein>
    <submittedName>
        <fullName evidence="3">Predicted dehydrogenase</fullName>
    </submittedName>
</protein>
<dbReference type="InterPro" id="IPR052515">
    <property type="entry name" value="Gfo/Idh/MocA_Oxidoreductase"/>
</dbReference>
<reference evidence="3 4" key="1">
    <citation type="submission" date="2016-10" db="EMBL/GenBank/DDBJ databases">
        <authorList>
            <person name="de Groot N.N."/>
        </authorList>
    </citation>
    <scope>NUCLEOTIDE SEQUENCE [LARGE SCALE GENOMIC DNA]</scope>
    <source>
        <strain evidence="3 4">Vu-144</strain>
    </source>
</reference>
<dbReference type="STRING" id="551991.SAMN05192529_14020"/>
<dbReference type="OrthoDB" id="9815825at2"/>
<keyword evidence="4" id="KW-1185">Reference proteome</keyword>
<dbReference type="EMBL" id="FNQY01000040">
    <property type="protein sequence ID" value="SEA65944.1"/>
    <property type="molecule type" value="Genomic_DNA"/>
</dbReference>
<dbReference type="Pfam" id="PF01408">
    <property type="entry name" value="GFO_IDH_MocA"/>
    <property type="match status" value="1"/>
</dbReference>
<accession>A0A1H4CZS1</accession>
<dbReference type="Gene3D" id="3.30.360.10">
    <property type="entry name" value="Dihydrodipicolinate Reductase, domain 2"/>
    <property type="match status" value="1"/>
</dbReference>
<dbReference type="RefSeq" id="WP_091401470.1">
    <property type="nucleotide sequence ID" value="NZ_FNQY01000040.1"/>
</dbReference>
<gene>
    <name evidence="3" type="ORF">SAMN05192529_14020</name>
</gene>
<dbReference type="InterPro" id="IPR004104">
    <property type="entry name" value="Gfo/Idh/MocA-like_OxRdtase_C"/>
</dbReference>
<evidence type="ECO:0000313" key="4">
    <source>
        <dbReference type="Proteomes" id="UP000199041"/>
    </source>
</evidence>
<dbReference type="Gene3D" id="3.40.50.720">
    <property type="entry name" value="NAD(P)-binding Rossmann-like Domain"/>
    <property type="match status" value="1"/>
</dbReference>
<feature type="domain" description="Gfo/Idh/MocA-like oxidoreductase C-terminal" evidence="2">
    <location>
        <begin position="144"/>
        <end position="346"/>
    </location>
</feature>
<evidence type="ECO:0000313" key="3">
    <source>
        <dbReference type="EMBL" id="SEA65944.1"/>
    </source>
</evidence>
<dbReference type="InterPro" id="IPR036291">
    <property type="entry name" value="NAD(P)-bd_dom_sf"/>
</dbReference>
<dbReference type="Pfam" id="PF02894">
    <property type="entry name" value="GFO_IDH_MocA_C"/>
    <property type="match status" value="1"/>
</dbReference>
<dbReference type="PANTHER" id="PTHR43249">
    <property type="entry name" value="UDP-N-ACETYL-2-AMINO-2-DEOXY-D-GLUCURONATE OXIDASE"/>
    <property type="match status" value="1"/>
</dbReference>
<dbReference type="SUPFAM" id="SSF51735">
    <property type="entry name" value="NAD(P)-binding Rossmann-fold domains"/>
    <property type="match status" value="1"/>
</dbReference>
<dbReference type="SUPFAM" id="SSF55347">
    <property type="entry name" value="Glyceraldehyde-3-phosphate dehydrogenase-like, C-terminal domain"/>
    <property type="match status" value="1"/>
</dbReference>
<proteinExistence type="predicted"/>
<evidence type="ECO:0000259" key="2">
    <source>
        <dbReference type="Pfam" id="PF02894"/>
    </source>
</evidence>
<dbReference type="GO" id="GO:0000166">
    <property type="term" value="F:nucleotide binding"/>
    <property type="evidence" value="ECO:0007669"/>
    <property type="project" value="InterPro"/>
</dbReference>
<dbReference type="InterPro" id="IPR000683">
    <property type="entry name" value="Gfo/Idh/MocA-like_OxRdtase_N"/>
</dbReference>
<dbReference type="Proteomes" id="UP000199041">
    <property type="component" value="Unassembled WGS sequence"/>
</dbReference>
<dbReference type="PANTHER" id="PTHR43249:SF1">
    <property type="entry name" value="D-GLUCOSIDE 3-DEHYDROGENASE"/>
    <property type="match status" value="1"/>
</dbReference>
<sequence length="348" mass="39442">MSDRRINVVLIGYGHIGKRHARVISESNDFELKALIDPHHVNRPDSLSPSVQFFNELEDFIADNEKLPMGEQVRLAVIATPNGLHQAQIDICLNNGLDVVAEKPMVLNSQVLKELQKKASEKGRHLFPVVQNRYAKISKWLYSLLKEDALGKVYIIQINCLWNRDERYYQKGSWHGDLALDGGSLYTQFLHFIDMLHWLFGKPVVKSSALYDFNHQELSSFEDSGMIQFSFDQGVAKDAMATMTFSTAAWSQNAESSLTIIAQKGSVKIGGQYMEKLQYAVGHNFPEQAQLQTMLMEDPQKEKYGAAAGHYQFYEQLANFFNGAPNELPTTAEACEVIELIEQAYQNR</sequence>